<dbReference type="PATRIC" id="fig|866895.3.peg.1600"/>
<gene>
    <name evidence="1" type="ordered locus">HBHAL_2587</name>
</gene>
<keyword evidence="2" id="KW-1185">Reference proteome</keyword>
<dbReference type="HOGENOM" id="CLU_1501486_0_0_9"/>
<accession>I0JLB3</accession>
<dbReference type="RefSeq" id="WP_014642828.1">
    <property type="nucleotide sequence ID" value="NC_017668.1"/>
</dbReference>
<sequence>MSAEYFIGIVPPECYMERVEHFREKWMDHSIVEPHITLKAQGGLSPDRNWIEPVRKICENVRTFSIQVSEPAYFGDHVLYLRVHSEDLVRLHKYIVREISPTDEQVRKYFELDDFVPHLTLAKEAFGLSKRELVEMEKAASRELSPFPKFEVEFIRIYERKTGLDRYEPFEDIYLNTRA</sequence>
<dbReference type="PANTHER" id="PTHR40037:SF1">
    <property type="entry name" value="PHOSPHOESTERASE SAOUHSC_00951-RELATED"/>
    <property type="match status" value="1"/>
</dbReference>
<dbReference type="KEGG" id="hhd:HBHAL_2587"/>
<dbReference type="SUPFAM" id="SSF55144">
    <property type="entry name" value="LigT-like"/>
    <property type="match status" value="1"/>
</dbReference>
<organism evidence="1 2">
    <name type="scientific">Halobacillus halophilus (strain ATCC 35676 / DSM 2266 / JCM 20832 / KCTC 3685 / LMG 17431 / NBRC 102448 / NCIMB 2269)</name>
    <name type="common">Sporosarcina halophila</name>
    <dbReference type="NCBI Taxonomy" id="866895"/>
    <lineage>
        <taxon>Bacteria</taxon>
        <taxon>Bacillati</taxon>
        <taxon>Bacillota</taxon>
        <taxon>Bacilli</taxon>
        <taxon>Bacillales</taxon>
        <taxon>Bacillaceae</taxon>
        <taxon>Halobacillus</taxon>
    </lineage>
</organism>
<dbReference type="PANTHER" id="PTHR40037">
    <property type="entry name" value="PHOSPHOESTERASE YJCG-RELATED"/>
    <property type="match status" value="1"/>
</dbReference>
<evidence type="ECO:0008006" key="3">
    <source>
        <dbReference type="Google" id="ProtNLM"/>
    </source>
</evidence>
<reference evidence="1 2" key="1">
    <citation type="journal article" date="2013" name="Environ. Microbiol.">
        <title>Chloride and organic osmolytes: a hybrid strategy to cope with elevated salinities by the moderately halophilic, chloride-dependent bacterium Halobacillus halophilus.</title>
        <authorList>
            <person name="Saum S.H."/>
            <person name="Pfeiffer F."/>
            <person name="Palm P."/>
            <person name="Rampp M."/>
            <person name="Schuster S.C."/>
            <person name="Muller V."/>
            <person name="Oesterhelt D."/>
        </authorList>
    </citation>
    <scope>NUCLEOTIDE SEQUENCE [LARGE SCALE GENOMIC DNA]</scope>
    <source>
        <strain evidence="2">ATCC 35676 / DSM 2266 / JCM 20832 / KCTC 3685 / LMG 17431 / NBRC 102448 / NCIMB 2269</strain>
    </source>
</reference>
<proteinExistence type="predicted"/>
<protein>
    <recommendedName>
        <fullName evidence="3">2'-5' RNA ligase family protein</fullName>
    </recommendedName>
</protein>
<name>I0JLB3_HALH3</name>
<dbReference type="Pfam" id="PF13563">
    <property type="entry name" value="2_5_RNA_ligase2"/>
    <property type="match status" value="1"/>
</dbReference>
<dbReference type="eggNOG" id="COG1514">
    <property type="taxonomic scope" value="Bacteria"/>
</dbReference>
<dbReference type="InterPro" id="IPR050580">
    <property type="entry name" value="2H_phosphoesterase_YjcG-like"/>
</dbReference>
<evidence type="ECO:0000313" key="2">
    <source>
        <dbReference type="Proteomes" id="UP000007397"/>
    </source>
</evidence>
<dbReference type="AlphaFoldDB" id="I0JLB3"/>
<dbReference type="STRING" id="866895.HBHAL_2587"/>
<evidence type="ECO:0000313" key="1">
    <source>
        <dbReference type="EMBL" id="CCG44933.1"/>
    </source>
</evidence>
<dbReference type="Proteomes" id="UP000007397">
    <property type="component" value="Chromosome"/>
</dbReference>
<dbReference type="EMBL" id="HE717023">
    <property type="protein sequence ID" value="CCG44933.1"/>
    <property type="molecule type" value="Genomic_DNA"/>
</dbReference>
<dbReference type="InterPro" id="IPR009097">
    <property type="entry name" value="Cyclic_Pdiesterase"/>
</dbReference>
<dbReference type="Gene3D" id="3.90.1140.10">
    <property type="entry name" value="Cyclic phosphodiesterase"/>
    <property type="match status" value="1"/>
</dbReference>